<organism evidence="3 4">
    <name type="scientific">Herbaspirillum seropedicae (strain SmR1)</name>
    <dbReference type="NCBI Taxonomy" id="757424"/>
    <lineage>
        <taxon>Bacteria</taxon>
        <taxon>Pseudomonadati</taxon>
        <taxon>Pseudomonadota</taxon>
        <taxon>Betaproteobacteria</taxon>
        <taxon>Burkholderiales</taxon>
        <taxon>Oxalobacteraceae</taxon>
        <taxon>Herbaspirillum</taxon>
    </lineage>
</organism>
<dbReference type="PROSITE" id="PS51257">
    <property type="entry name" value="PROKAR_LIPOPROTEIN"/>
    <property type="match status" value="1"/>
</dbReference>
<dbReference type="HOGENOM" id="CLU_2342916_0_0_4"/>
<dbReference type="OrthoDB" id="8724673at2"/>
<dbReference type="AlphaFoldDB" id="D8ISJ0"/>
<dbReference type="KEGG" id="hse:Hsero_3935"/>
<keyword evidence="4" id="KW-1185">Reference proteome</keyword>
<feature type="compositionally biased region" description="Low complexity" evidence="1">
    <location>
        <begin position="72"/>
        <end position="83"/>
    </location>
</feature>
<name>D8ISJ0_HERSS</name>
<accession>D8ISJ0</accession>
<evidence type="ECO:0000256" key="1">
    <source>
        <dbReference type="SAM" id="MobiDB-lite"/>
    </source>
</evidence>
<evidence type="ECO:0000313" key="3">
    <source>
        <dbReference type="EMBL" id="ADJ65406.1"/>
    </source>
</evidence>
<evidence type="ECO:0008006" key="5">
    <source>
        <dbReference type="Google" id="ProtNLM"/>
    </source>
</evidence>
<proteinExistence type="predicted"/>
<sequence>MKKLSLFMLAAGSLAMLACARPVKRQYDDINRRRRTETDAGMPRTLGEQDMQAVAQESSMVAPPAQQHTPNSAAPSQPATADAAARKDGDFAPPVGA</sequence>
<feature type="signal peptide" evidence="2">
    <location>
        <begin position="1"/>
        <end position="20"/>
    </location>
</feature>
<protein>
    <recommendedName>
        <fullName evidence="5">Lipoprotein</fullName>
    </recommendedName>
</protein>
<feature type="region of interest" description="Disordered" evidence="1">
    <location>
        <begin position="26"/>
        <end position="97"/>
    </location>
</feature>
<reference evidence="3 4" key="1">
    <citation type="submission" date="2010-04" db="EMBL/GenBank/DDBJ databases">
        <title>The genome of Herbaspirillum seropedicae SmR1, an endophytic, nitrogen-fixing, plant-growth promoting beta-Proteobacteria.</title>
        <authorList>
            <person name="Pedrosa F.O."/>
            <person name="Monteiro R.A."/>
            <person name="Wassem R."/>
            <person name="Cruz L.M."/>
            <person name="Ayub R.A."/>
            <person name="Colauto N.B."/>
            <person name="Fernandez M.A."/>
            <person name="Fungaro M.H.P."/>
            <person name="Grisard E.C."/>
            <person name="Hungria M."/>
            <person name="Madeira H.M.F."/>
            <person name="Nodari R.O."/>
            <person name="Osaku C.A."/>
            <person name="Petzl-Erler M.L."/>
            <person name="Terenzi H."/>
            <person name="Vieira L.G.E."/>
            <person name="Almeida M.I.M."/>
            <person name="Alves L.R."/>
            <person name="Arantes O.M.N."/>
            <person name="Balsanelli E."/>
            <person name="Barcellos F.G."/>
            <person name="Baura V.A."/>
            <person name="Binde D.R."/>
            <person name="Campo R.J."/>
            <person name="Chubatsu L.S."/>
            <person name="Chueire L.M.O."/>
            <person name="Ciferri R.R."/>
            <person name="Correa L.C."/>
            <person name="da Conceicao Silva J.L."/>
            <person name="Dabul A.N.G."/>
            <person name="Dambros B.P."/>
            <person name="Faoro H."/>
            <person name="Favetti A."/>
            <person name="Friedermann G."/>
            <person name="Furlaneto M.C."/>
            <person name="Gasques L.S."/>
            <person name="Gimenes C.C.T."/>
            <person name="Gioppo N.M.R."/>
            <person name="Glienke-Blanco C."/>
            <person name="Godoy L.P."/>
            <person name="Guerra M.P."/>
            <person name="Karp S."/>
            <person name="Kava-Cordeiro V."/>
            <person name="Margarido V.P."/>
            <person name="Mathioni S.M."/>
            <person name="Menck-Soares M.A."/>
            <person name="Murace N.K."/>
            <person name="Nicolas M.F."/>
            <person name="Oliveira C.E.C."/>
            <person name="Pagnan N.A.B."/>
            <person name="Pamphile J.A."/>
            <person name="Patussi E.V."/>
            <person name="Pereira L.F.P."/>
            <person name="Pereira-Ferrari L."/>
            <person name="Pinto F.G.S."/>
            <person name="Precoma C."/>
            <person name="Prioli A.J."/>
            <person name="Prioli S.M.A.P."/>
            <person name="Raittz R.T."/>
            <person name="Ramos H.J.O."/>
            <person name="Ribeiro E.M.S.F."/>
            <person name="Rigo L.U."/>
            <person name="Rocha C.L.M.S.C."/>
            <person name="Rocha S.N."/>
            <person name="Santos K."/>
            <person name="Satori D."/>
            <person name="Silva A.G."/>
            <person name="Simao R.C.G."/>
            <person name="Soares M.A.M."/>
            <person name="Souza E.M."/>
            <person name="Steffens M.B.R."/>
            <person name="Steindel M."/>
            <person name="Tadra-Sfeir M.Z."/>
            <person name="Takahashi E.K."/>
            <person name="Torres R.A."/>
            <person name="Valle J.S."/>
            <person name="Vernal J.I."/>
            <person name="Vilas-Boas L.A."/>
            <person name="Watanabe M.A.E."/>
            <person name="Weiss V.A."/>
            <person name="Yates M.A."/>
            <person name="Souza E.M."/>
        </authorList>
    </citation>
    <scope>NUCLEOTIDE SEQUENCE [LARGE SCALE GENOMIC DNA]</scope>
    <source>
        <strain evidence="3 4">SmR1</strain>
    </source>
</reference>
<keyword evidence="2" id="KW-0732">Signal</keyword>
<dbReference type="RefSeq" id="WP_013235866.1">
    <property type="nucleotide sequence ID" value="NC_014323.1"/>
</dbReference>
<feature type="chain" id="PRO_5003115536" description="Lipoprotein" evidence="2">
    <location>
        <begin position="21"/>
        <end position="97"/>
    </location>
</feature>
<evidence type="ECO:0000313" key="4">
    <source>
        <dbReference type="Proteomes" id="UP000000329"/>
    </source>
</evidence>
<dbReference type="Proteomes" id="UP000000329">
    <property type="component" value="Chromosome"/>
</dbReference>
<dbReference type="GeneID" id="29393287"/>
<gene>
    <name evidence="3" type="ordered locus">Hsero_3935</name>
</gene>
<dbReference type="EMBL" id="CP002039">
    <property type="protein sequence ID" value="ADJ65406.1"/>
    <property type="molecule type" value="Genomic_DNA"/>
</dbReference>
<evidence type="ECO:0000256" key="2">
    <source>
        <dbReference type="SAM" id="SignalP"/>
    </source>
</evidence>